<sequence length="313" mass="35603">MNYVIEAKNLGRVYKTYSKKEGIINSLKGFYNRQYTEKVALKNANLKIEAGKIVGLVGSNGAGKTTLLKMLSGLIYPSTGTATVLGYEPWKRESEFLKKVSILLGQKNQLWWDITPRDSYSLLTKIYDLNETQAKARVNELAHLLQCQDVLDTQLRRLSLGERMKMEIIGALLHSPKVLFLDEPTIGLDIVAQTTIRDFLELYVKEQQPAIILTSHYMDDIAQLADQLLLISQGEIVYDGNVDHFMQTTDMKKKLIYRLKHSNEENEIVFHAQQLPEVLKELASQGEVVDLKVEEVDFEDAIHRFLEAESGAR</sequence>
<dbReference type="Proteomes" id="UP000012040">
    <property type="component" value="Chromosome"/>
</dbReference>
<dbReference type="InterPro" id="IPR017871">
    <property type="entry name" value="ABC_transporter-like_CS"/>
</dbReference>
<dbReference type="SMART" id="SM00382">
    <property type="entry name" value="AAA"/>
    <property type="match status" value="1"/>
</dbReference>
<keyword evidence="3 5" id="KW-0067">ATP-binding</keyword>
<dbReference type="EMBL" id="CP003537">
    <property type="protein sequence ID" value="AGH96239.1"/>
    <property type="molecule type" value="Genomic_DNA"/>
</dbReference>
<evidence type="ECO:0000313" key="6">
    <source>
        <dbReference type="Proteomes" id="UP000012040"/>
    </source>
</evidence>
<organism evidence="5 6">
    <name type="scientific">Pseudobdellovibrio exovorus JSS</name>
    <dbReference type="NCBI Taxonomy" id="1184267"/>
    <lineage>
        <taxon>Bacteria</taxon>
        <taxon>Pseudomonadati</taxon>
        <taxon>Bdellovibrionota</taxon>
        <taxon>Bdellovibrionia</taxon>
        <taxon>Bdellovibrionales</taxon>
        <taxon>Pseudobdellovibrionaceae</taxon>
        <taxon>Pseudobdellovibrio</taxon>
    </lineage>
</organism>
<dbReference type="InterPro" id="IPR050763">
    <property type="entry name" value="ABC_transporter_ATP-binding"/>
</dbReference>
<dbReference type="SUPFAM" id="SSF52540">
    <property type="entry name" value="P-loop containing nucleoside triphosphate hydrolases"/>
    <property type="match status" value="1"/>
</dbReference>
<evidence type="ECO:0000259" key="4">
    <source>
        <dbReference type="PROSITE" id="PS50893"/>
    </source>
</evidence>
<dbReference type="PROSITE" id="PS00211">
    <property type="entry name" value="ABC_TRANSPORTER_1"/>
    <property type="match status" value="1"/>
</dbReference>
<evidence type="ECO:0000256" key="3">
    <source>
        <dbReference type="ARBA" id="ARBA00022840"/>
    </source>
</evidence>
<accession>M4VSQ2</accession>
<dbReference type="RefSeq" id="WP_015470729.1">
    <property type="nucleotide sequence ID" value="NC_020813.1"/>
</dbReference>
<dbReference type="eggNOG" id="COG4586">
    <property type="taxonomic scope" value="Bacteria"/>
</dbReference>
<protein>
    <submittedName>
        <fullName evidence="5">ABC-type daunorubicin resistance ATP-binding protein</fullName>
    </submittedName>
</protein>
<keyword evidence="1" id="KW-0813">Transport</keyword>
<dbReference type="KEGG" id="bex:A11Q_2023"/>
<evidence type="ECO:0000256" key="1">
    <source>
        <dbReference type="ARBA" id="ARBA00022448"/>
    </source>
</evidence>
<dbReference type="GO" id="GO:0016887">
    <property type="term" value="F:ATP hydrolysis activity"/>
    <property type="evidence" value="ECO:0007669"/>
    <property type="project" value="InterPro"/>
</dbReference>
<evidence type="ECO:0000313" key="5">
    <source>
        <dbReference type="EMBL" id="AGH96239.1"/>
    </source>
</evidence>
<dbReference type="Gene3D" id="3.40.50.300">
    <property type="entry name" value="P-loop containing nucleotide triphosphate hydrolases"/>
    <property type="match status" value="1"/>
</dbReference>
<dbReference type="InterPro" id="IPR003439">
    <property type="entry name" value="ABC_transporter-like_ATP-bd"/>
</dbReference>
<dbReference type="InterPro" id="IPR027417">
    <property type="entry name" value="P-loop_NTPase"/>
</dbReference>
<dbReference type="PROSITE" id="PS50893">
    <property type="entry name" value="ABC_TRANSPORTER_2"/>
    <property type="match status" value="1"/>
</dbReference>
<dbReference type="Pfam" id="PF00005">
    <property type="entry name" value="ABC_tran"/>
    <property type="match status" value="1"/>
</dbReference>
<dbReference type="HOGENOM" id="CLU_000604_1_2_7"/>
<dbReference type="InterPro" id="IPR003593">
    <property type="entry name" value="AAA+_ATPase"/>
</dbReference>
<dbReference type="PANTHER" id="PTHR42711">
    <property type="entry name" value="ABC TRANSPORTER ATP-BINDING PROTEIN"/>
    <property type="match status" value="1"/>
</dbReference>
<dbReference type="STRING" id="1184267.A11Q_2023"/>
<keyword evidence="2" id="KW-0547">Nucleotide-binding</keyword>
<dbReference type="AlphaFoldDB" id="M4VSQ2"/>
<evidence type="ECO:0000256" key="2">
    <source>
        <dbReference type="ARBA" id="ARBA00022741"/>
    </source>
</evidence>
<dbReference type="OrthoDB" id="5290736at2"/>
<reference evidence="5 6" key="1">
    <citation type="journal article" date="2013" name="ISME J.">
        <title>By their genes ye shall know them: genomic signatures of predatory bacteria.</title>
        <authorList>
            <person name="Pasternak Z."/>
            <person name="Pietrokovski S."/>
            <person name="Rotem O."/>
            <person name="Gophna U."/>
            <person name="Lurie-Weinberger M.N."/>
            <person name="Jurkevitch E."/>
        </authorList>
    </citation>
    <scope>NUCLEOTIDE SEQUENCE [LARGE SCALE GENOMIC DNA]</scope>
    <source>
        <strain evidence="5 6">JSS</strain>
    </source>
</reference>
<gene>
    <name evidence="5" type="ORF">A11Q_2023</name>
</gene>
<dbReference type="PANTHER" id="PTHR42711:SF4">
    <property type="entry name" value="ABC TRANSPORTER RELATED"/>
    <property type="match status" value="1"/>
</dbReference>
<dbReference type="GO" id="GO:0005524">
    <property type="term" value="F:ATP binding"/>
    <property type="evidence" value="ECO:0007669"/>
    <property type="project" value="UniProtKB-KW"/>
</dbReference>
<keyword evidence="6" id="KW-1185">Reference proteome</keyword>
<dbReference type="PATRIC" id="fig|1184267.3.peg.2048"/>
<name>M4VSQ2_9BACT</name>
<proteinExistence type="predicted"/>
<feature type="domain" description="ABC transporter" evidence="4">
    <location>
        <begin position="5"/>
        <end position="258"/>
    </location>
</feature>